<feature type="compositionally biased region" description="Basic residues" evidence="4">
    <location>
        <begin position="91"/>
        <end position="104"/>
    </location>
</feature>
<reference evidence="7" key="1">
    <citation type="submission" date="2020-11" db="EMBL/GenBank/DDBJ databases">
        <authorList>
            <person name="Tran Van P."/>
        </authorList>
    </citation>
    <scope>NUCLEOTIDE SEQUENCE</scope>
</reference>
<feature type="region of interest" description="Disordered" evidence="4">
    <location>
        <begin position="46"/>
        <end position="70"/>
    </location>
</feature>
<evidence type="ECO:0000259" key="6">
    <source>
        <dbReference type="PROSITE" id="PS51205"/>
    </source>
</evidence>
<evidence type="ECO:0000256" key="2">
    <source>
        <dbReference type="ARBA" id="ARBA00022771"/>
    </source>
</evidence>
<keyword evidence="2" id="KW-0863">Zinc-finger</keyword>
<name>A0A7R9BCU7_9CRUS</name>
<dbReference type="PROSITE" id="PS51205">
    <property type="entry name" value="VPS9"/>
    <property type="match status" value="1"/>
</dbReference>
<dbReference type="Pfam" id="PF02204">
    <property type="entry name" value="VPS9"/>
    <property type="match status" value="1"/>
</dbReference>
<keyword evidence="8" id="KW-1185">Reference proteome</keyword>
<dbReference type="Gene3D" id="1.10.246.120">
    <property type="match status" value="1"/>
</dbReference>
<evidence type="ECO:0000259" key="5">
    <source>
        <dbReference type="PROSITE" id="PS51036"/>
    </source>
</evidence>
<dbReference type="EMBL" id="CAJPEX010000066">
    <property type="protein sequence ID" value="CAG0912947.1"/>
    <property type="molecule type" value="Genomic_DNA"/>
</dbReference>
<dbReference type="GO" id="GO:0008270">
    <property type="term" value="F:zinc ion binding"/>
    <property type="evidence" value="ECO:0007669"/>
    <property type="project" value="UniProtKB-KW"/>
</dbReference>
<dbReference type="Proteomes" id="UP000678499">
    <property type="component" value="Unassembled WGS sequence"/>
</dbReference>
<evidence type="ECO:0000313" key="8">
    <source>
        <dbReference type="Proteomes" id="UP000678499"/>
    </source>
</evidence>
<evidence type="ECO:0000256" key="4">
    <source>
        <dbReference type="SAM" id="MobiDB-lite"/>
    </source>
</evidence>
<dbReference type="PANTHER" id="PTHR23101">
    <property type="entry name" value="RAB GDP/GTP EXCHANGE FACTOR"/>
    <property type="match status" value="1"/>
</dbReference>
<dbReference type="Pfam" id="PF01754">
    <property type="entry name" value="zf-A20"/>
    <property type="match status" value="1"/>
</dbReference>
<feature type="domain" description="VPS9" evidence="6">
    <location>
        <begin position="236"/>
        <end position="384"/>
    </location>
</feature>
<evidence type="ECO:0008006" key="9">
    <source>
        <dbReference type="Google" id="ProtNLM"/>
    </source>
</evidence>
<dbReference type="GO" id="GO:0030139">
    <property type="term" value="C:endocytic vesicle"/>
    <property type="evidence" value="ECO:0007669"/>
    <property type="project" value="TreeGrafter"/>
</dbReference>
<dbReference type="PROSITE" id="PS51036">
    <property type="entry name" value="ZF_A20"/>
    <property type="match status" value="1"/>
</dbReference>
<feature type="region of interest" description="Disordered" evidence="4">
    <location>
        <begin position="86"/>
        <end position="112"/>
    </location>
</feature>
<evidence type="ECO:0000256" key="3">
    <source>
        <dbReference type="ARBA" id="ARBA00022833"/>
    </source>
</evidence>
<dbReference type="EMBL" id="OA882103">
    <property type="protein sequence ID" value="CAD7272795.1"/>
    <property type="molecule type" value="Genomic_DNA"/>
</dbReference>
<dbReference type="OrthoDB" id="300289at2759"/>
<proteinExistence type="predicted"/>
<feature type="compositionally biased region" description="Polar residues" evidence="4">
    <location>
        <begin position="46"/>
        <end position="59"/>
    </location>
</feature>
<dbReference type="GO" id="GO:0016192">
    <property type="term" value="P:vesicle-mediated transport"/>
    <property type="evidence" value="ECO:0007669"/>
    <property type="project" value="InterPro"/>
</dbReference>
<dbReference type="SUPFAM" id="SSF57716">
    <property type="entry name" value="Glucocorticoid receptor-like (DNA-binding domain)"/>
    <property type="match status" value="1"/>
</dbReference>
<dbReference type="GO" id="GO:0005085">
    <property type="term" value="F:guanyl-nucleotide exchange factor activity"/>
    <property type="evidence" value="ECO:0007669"/>
    <property type="project" value="InterPro"/>
</dbReference>
<protein>
    <recommendedName>
        <fullName evidence="9">Rab5 GDP/GTP exchange factor</fullName>
    </recommendedName>
</protein>
<accession>A0A7R9BCU7</accession>
<dbReference type="InterPro" id="IPR003123">
    <property type="entry name" value="VPS9"/>
</dbReference>
<keyword evidence="1" id="KW-0479">Metal-binding</keyword>
<organism evidence="7">
    <name type="scientific">Notodromas monacha</name>
    <dbReference type="NCBI Taxonomy" id="399045"/>
    <lineage>
        <taxon>Eukaryota</taxon>
        <taxon>Metazoa</taxon>
        <taxon>Ecdysozoa</taxon>
        <taxon>Arthropoda</taxon>
        <taxon>Crustacea</taxon>
        <taxon>Oligostraca</taxon>
        <taxon>Ostracoda</taxon>
        <taxon>Podocopa</taxon>
        <taxon>Podocopida</taxon>
        <taxon>Cypridocopina</taxon>
        <taxon>Cypridoidea</taxon>
        <taxon>Cyprididae</taxon>
        <taxon>Notodromas</taxon>
    </lineage>
</organism>
<dbReference type="GO" id="GO:0005829">
    <property type="term" value="C:cytosol"/>
    <property type="evidence" value="ECO:0007669"/>
    <property type="project" value="TreeGrafter"/>
</dbReference>
<keyword evidence="3" id="KW-0862">Zinc</keyword>
<sequence>MEPESGKKSRGIKVQSDLFCKSGCGFYGNSNWQGYCSKCWKDRLQQPSKSENVSRSPKSSPFARHRQSSPSGSFWAVFSRFEEKRSQQHEKRTRTMKSLFKKSHQSPSRDFSSVPFLEEMLDGVTGSSASSENTPSSDAFTEYLKTLSKPIAIDVLRHINSVTQKMQKMCEAGASPEELSDTAKEFYQSLNDRLRNHPTFGEATSEQLESMMDFTEKNVMTRLYKSVFFALSAQNEDKDLEIQKRIRSLNWISAAHLDCFIDELRPDIMALIDKAIFSAIEMDARRAPQDKLSCIVKCSKNIFEILRVSRERFGNVEAASADEFLPALIFIVLRANPPRLHSNINYIDKFCNPGRLLSGEAGYYFTNLCCAVEFIEKMNHESLNLTKDEFDRFMSGEALPPGVVFGANLDSLEAPWLCEGVRIMRGNLVTLNELASRDTKLEIGLDDLITDGATFVDGVEKMVDDVMAGTPLTSQPHKRPIALDDAAEATENLPPPLTPQILK</sequence>
<evidence type="ECO:0000256" key="1">
    <source>
        <dbReference type="ARBA" id="ARBA00022723"/>
    </source>
</evidence>
<evidence type="ECO:0000313" key="7">
    <source>
        <dbReference type="EMBL" id="CAD7272795.1"/>
    </source>
</evidence>
<dbReference type="SMART" id="SM00259">
    <property type="entry name" value="ZnF_A20"/>
    <property type="match status" value="1"/>
</dbReference>
<dbReference type="GO" id="GO:0031267">
    <property type="term" value="F:small GTPase binding"/>
    <property type="evidence" value="ECO:0007669"/>
    <property type="project" value="TreeGrafter"/>
</dbReference>
<dbReference type="Gene3D" id="1.20.1050.80">
    <property type="entry name" value="VPS9 domain"/>
    <property type="match status" value="1"/>
</dbReference>
<dbReference type="PANTHER" id="PTHR23101:SF122">
    <property type="entry name" value="RABAPTIN-5-ASSOCIATED EXCHANGE FACTOR FOR RAB5"/>
    <property type="match status" value="1"/>
</dbReference>
<dbReference type="AlphaFoldDB" id="A0A7R9BCU7"/>
<dbReference type="InterPro" id="IPR037191">
    <property type="entry name" value="VPS9_dom_sf"/>
</dbReference>
<dbReference type="Pfam" id="PF18151">
    <property type="entry name" value="DUF5601"/>
    <property type="match status" value="1"/>
</dbReference>
<dbReference type="SUPFAM" id="SSF109993">
    <property type="entry name" value="VPS9 domain"/>
    <property type="match status" value="1"/>
</dbReference>
<dbReference type="InterPro" id="IPR045046">
    <property type="entry name" value="Vps9-like"/>
</dbReference>
<dbReference type="GO" id="GO:0003677">
    <property type="term" value="F:DNA binding"/>
    <property type="evidence" value="ECO:0007669"/>
    <property type="project" value="InterPro"/>
</dbReference>
<gene>
    <name evidence="7" type="ORF">NMOB1V02_LOCUS716</name>
</gene>
<dbReference type="SMART" id="SM00167">
    <property type="entry name" value="VPS9"/>
    <property type="match status" value="1"/>
</dbReference>
<dbReference type="Gene3D" id="1.20.5.4770">
    <property type="match status" value="1"/>
</dbReference>
<feature type="domain" description="A20-type" evidence="5">
    <location>
        <begin position="14"/>
        <end position="48"/>
    </location>
</feature>
<dbReference type="InterPro" id="IPR041545">
    <property type="entry name" value="DUF5601"/>
</dbReference>
<dbReference type="InterPro" id="IPR002653">
    <property type="entry name" value="Znf_A20"/>
</dbReference>